<gene>
    <name evidence="2" type="ORF">LCMAC202_06640</name>
</gene>
<feature type="compositionally biased region" description="Basic and acidic residues" evidence="1">
    <location>
        <begin position="31"/>
        <end position="58"/>
    </location>
</feature>
<accession>A0A481YYH3</accession>
<proteinExistence type="predicted"/>
<organism evidence="2">
    <name type="scientific">Marseillevirus LCMAC202</name>
    <dbReference type="NCBI Taxonomy" id="2506606"/>
    <lineage>
        <taxon>Viruses</taxon>
        <taxon>Varidnaviria</taxon>
        <taxon>Bamfordvirae</taxon>
        <taxon>Nucleocytoviricota</taxon>
        <taxon>Megaviricetes</taxon>
        <taxon>Pimascovirales</taxon>
        <taxon>Pimascovirales incertae sedis</taxon>
        <taxon>Marseilleviridae</taxon>
    </lineage>
</organism>
<feature type="region of interest" description="Disordered" evidence="1">
    <location>
        <begin position="22"/>
        <end position="102"/>
    </location>
</feature>
<evidence type="ECO:0000256" key="1">
    <source>
        <dbReference type="SAM" id="MobiDB-lite"/>
    </source>
</evidence>
<reference evidence="2" key="1">
    <citation type="journal article" date="2019" name="MBio">
        <title>Virus Genomes from Deep Sea Sediments Expand the Ocean Megavirome and Support Independent Origins of Viral Gigantism.</title>
        <authorList>
            <person name="Backstrom D."/>
            <person name="Yutin N."/>
            <person name="Jorgensen S.L."/>
            <person name="Dharamshi J."/>
            <person name="Homa F."/>
            <person name="Zaremba-Niedwiedzka K."/>
            <person name="Spang A."/>
            <person name="Wolf Y.I."/>
            <person name="Koonin E.V."/>
            <person name="Ettema T.J."/>
        </authorList>
    </citation>
    <scope>NUCLEOTIDE SEQUENCE</scope>
</reference>
<feature type="compositionally biased region" description="Basic and acidic residues" evidence="1">
    <location>
        <begin position="82"/>
        <end position="102"/>
    </location>
</feature>
<evidence type="ECO:0000313" key="2">
    <source>
        <dbReference type="EMBL" id="QBK88302.1"/>
    </source>
</evidence>
<sequence length="142" mass="16880">MHELGKQLERDRRCAENLNKTLQQLDLGGNDPKESEPAHTTEDRVLKKHSYSFDDRAQRKLKKPAHSVDDRAQRKLQNHSYSFDDRAKKSEPAHTTEDRVLKKHSYSFDDRAQRKLQKHSYSFDDRAKKSVRNIWRYFVKAI</sequence>
<name>A0A481YYH3_9VIRU</name>
<protein>
    <submittedName>
        <fullName evidence="2">Uncharacterized protein</fullName>
    </submittedName>
</protein>
<dbReference type="EMBL" id="MK500384">
    <property type="protein sequence ID" value="QBK88302.1"/>
    <property type="molecule type" value="Genomic_DNA"/>
</dbReference>